<keyword evidence="6" id="KW-1185">Reference proteome</keyword>
<dbReference type="PIRSF" id="PIRSF019455">
    <property type="entry name" value="CopR_AtkY"/>
    <property type="match status" value="1"/>
</dbReference>
<dbReference type="OrthoDB" id="1098508at2"/>
<dbReference type="Pfam" id="PF03965">
    <property type="entry name" value="Penicillinase_R"/>
    <property type="match status" value="1"/>
</dbReference>
<keyword evidence="4" id="KW-0804">Transcription</keyword>
<keyword evidence="2" id="KW-0805">Transcription regulation</keyword>
<dbReference type="SUPFAM" id="SSF46785">
    <property type="entry name" value="Winged helix' DNA-binding domain"/>
    <property type="match status" value="1"/>
</dbReference>
<dbReference type="EMBL" id="CP009621">
    <property type="protein sequence ID" value="AKD05033.1"/>
    <property type="molecule type" value="Genomic_DNA"/>
</dbReference>
<dbReference type="KEGG" id="pko:PKOR_20615"/>
<dbReference type="Proteomes" id="UP000033109">
    <property type="component" value="Chromosome"/>
</dbReference>
<reference evidence="5 6" key="1">
    <citation type="journal article" date="2015" name="Sci. Rep.">
        <title>Unraveling adaptation of Pontibacter korlensis to radiation and infertility in desert through complete genome and comparative transcriptomic analysis.</title>
        <authorList>
            <person name="Dai J."/>
            <person name="Dai W."/>
            <person name="Qiu C."/>
            <person name="Yang Z."/>
            <person name="Zhang Y."/>
            <person name="Zhou M."/>
            <person name="Zhang L."/>
            <person name="Fang C."/>
            <person name="Gao Q."/>
            <person name="Yang Q."/>
            <person name="Li X."/>
            <person name="Wang Z."/>
            <person name="Wang Z."/>
            <person name="Jia Z."/>
            <person name="Chen X."/>
        </authorList>
    </citation>
    <scope>NUCLEOTIDE SEQUENCE [LARGE SCALE GENOMIC DNA]</scope>
    <source>
        <strain evidence="5 6">X14-1T</strain>
    </source>
</reference>
<dbReference type="InterPro" id="IPR005650">
    <property type="entry name" value="BlaI_family"/>
</dbReference>
<dbReference type="PATRIC" id="fig|400092.3.peg.4525"/>
<evidence type="ECO:0000256" key="1">
    <source>
        <dbReference type="ARBA" id="ARBA00011046"/>
    </source>
</evidence>
<dbReference type="STRING" id="400092.PKOR_20615"/>
<dbReference type="InterPro" id="IPR036390">
    <property type="entry name" value="WH_DNA-bd_sf"/>
</dbReference>
<evidence type="ECO:0000256" key="4">
    <source>
        <dbReference type="ARBA" id="ARBA00023163"/>
    </source>
</evidence>
<evidence type="ECO:0000313" key="6">
    <source>
        <dbReference type="Proteomes" id="UP000033109"/>
    </source>
</evidence>
<dbReference type="RefSeq" id="WP_046313183.1">
    <property type="nucleotide sequence ID" value="NZ_CBCSCY010000035.1"/>
</dbReference>
<evidence type="ECO:0000256" key="2">
    <source>
        <dbReference type="ARBA" id="ARBA00023015"/>
    </source>
</evidence>
<dbReference type="GO" id="GO:0045892">
    <property type="term" value="P:negative regulation of DNA-templated transcription"/>
    <property type="evidence" value="ECO:0007669"/>
    <property type="project" value="InterPro"/>
</dbReference>
<accession>A0A0E3ZHX9</accession>
<sequence>MQKLAKREEQIMQVVWQLEEAFIKDIIEGLPEPKPHYNSVATMVKILVEKGFLQAEKLGNTYRYSPLVTLAEYRKQDVATIKRKYFGNSFTKMLTHFAKEENLSDEELDDLVRLIKSQRPANS</sequence>
<dbReference type="Gene3D" id="1.10.10.10">
    <property type="entry name" value="Winged helix-like DNA-binding domain superfamily/Winged helix DNA-binding domain"/>
    <property type="match status" value="1"/>
</dbReference>
<keyword evidence="3" id="KW-0238">DNA-binding</keyword>
<name>A0A0E3ZHX9_9BACT</name>
<comment type="similarity">
    <text evidence="1">Belongs to the BlaI transcriptional regulatory family.</text>
</comment>
<proteinExistence type="inferred from homology"/>
<dbReference type="AlphaFoldDB" id="A0A0E3ZHX9"/>
<dbReference type="Gene3D" id="1.10.4040.10">
    <property type="entry name" value="Penicillinase repressor domain"/>
    <property type="match status" value="1"/>
</dbReference>
<dbReference type="GO" id="GO:0003677">
    <property type="term" value="F:DNA binding"/>
    <property type="evidence" value="ECO:0007669"/>
    <property type="project" value="UniProtKB-KW"/>
</dbReference>
<dbReference type="HOGENOM" id="CLU_119090_4_0_10"/>
<organism evidence="5 6">
    <name type="scientific">Pontibacter korlensis</name>
    <dbReference type="NCBI Taxonomy" id="400092"/>
    <lineage>
        <taxon>Bacteria</taxon>
        <taxon>Pseudomonadati</taxon>
        <taxon>Bacteroidota</taxon>
        <taxon>Cytophagia</taxon>
        <taxon>Cytophagales</taxon>
        <taxon>Hymenobacteraceae</taxon>
        <taxon>Pontibacter</taxon>
    </lineage>
</organism>
<protein>
    <submittedName>
        <fullName evidence="5">Transcriptional regulator</fullName>
    </submittedName>
</protein>
<evidence type="ECO:0000313" key="5">
    <source>
        <dbReference type="EMBL" id="AKD05033.1"/>
    </source>
</evidence>
<gene>
    <name evidence="5" type="ORF">PKOR_20615</name>
</gene>
<dbReference type="InterPro" id="IPR036388">
    <property type="entry name" value="WH-like_DNA-bd_sf"/>
</dbReference>
<evidence type="ECO:0000256" key="3">
    <source>
        <dbReference type="ARBA" id="ARBA00023125"/>
    </source>
</evidence>